<name>A0A1B6VPL5_9PROT</name>
<sequence length="43" mass="4771">MNEFFPNLLMMLAAFAGGCALFGWIASRLFPTASPRQKRHSPS</sequence>
<proteinExistence type="predicted"/>
<keyword evidence="1" id="KW-0472">Membrane</keyword>
<dbReference type="PATRIC" id="fig|38307.3.peg.228"/>
<evidence type="ECO:0000313" key="3">
    <source>
        <dbReference type="Proteomes" id="UP000077786"/>
    </source>
</evidence>
<organism evidence="2 3">
    <name type="scientific">Gluconobacter cerinus</name>
    <dbReference type="NCBI Taxonomy" id="38307"/>
    <lineage>
        <taxon>Bacteria</taxon>
        <taxon>Pseudomonadati</taxon>
        <taxon>Pseudomonadota</taxon>
        <taxon>Alphaproteobacteria</taxon>
        <taxon>Acetobacterales</taxon>
        <taxon>Acetobacteraceae</taxon>
        <taxon>Gluconobacter</taxon>
    </lineage>
</organism>
<feature type="transmembrane region" description="Helical" evidence="1">
    <location>
        <begin position="6"/>
        <end position="30"/>
    </location>
</feature>
<comment type="caution">
    <text evidence="2">The sequence shown here is derived from an EMBL/GenBank/DDBJ whole genome shotgun (WGS) entry which is preliminary data.</text>
</comment>
<dbReference type="Proteomes" id="UP000077786">
    <property type="component" value="Unassembled WGS sequence"/>
</dbReference>
<gene>
    <name evidence="2" type="ORF">A0123_00216</name>
</gene>
<protein>
    <submittedName>
        <fullName evidence="2">Uncharacterized protein</fullName>
    </submittedName>
</protein>
<dbReference type="AlphaFoldDB" id="A0A1B6VPL5"/>
<keyword evidence="1" id="KW-1133">Transmembrane helix</keyword>
<accession>A0A1B6VPL5</accession>
<keyword evidence="1" id="KW-0812">Transmembrane</keyword>
<dbReference type="EMBL" id="LUTU01000002">
    <property type="protein sequence ID" value="OAJ69162.1"/>
    <property type="molecule type" value="Genomic_DNA"/>
</dbReference>
<reference evidence="2 3" key="1">
    <citation type="submission" date="2016-03" db="EMBL/GenBank/DDBJ databases">
        <title>Draft genome sequence of Gluconobacter cerinus strain CECT 9110.</title>
        <authorList>
            <person name="Sainz F."/>
            <person name="Mas A."/>
            <person name="Torija M.J."/>
        </authorList>
    </citation>
    <scope>NUCLEOTIDE SEQUENCE [LARGE SCALE GENOMIC DNA]</scope>
    <source>
        <strain evidence="2 3">CECT 9110</strain>
    </source>
</reference>
<evidence type="ECO:0000256" key="1">
    <source>
        <dbReference type="SAM" id="Phobius"/>
    </source>
</evidence>
<evidence type="ECO:0000313" key="2">
    <source>
        <dbReference type="EMBL" id="OAJ69162.1"/>
    </source>
</evidence>